<dbReference type="PANTHER" id="PTHR34992">
    <property type="entry name" value="HYPHAL ANASTAMOSIS-7 PROTEIN"/>
    <property type="match status" value="1"/>
</dbReference>
<dbReference type="InterPro" id="IPR046936">
    <property type="entry name" value="BIM1-like"/>
</dbReference>
<keyword evidence="3" id="KW-0336">GPI-anchor</keyword>
<dbReference type="RefSeq" id="XP_056494209.1">
    <property type="nucleotide sequence ID" value="XM_056625627.1"/>
</dbReference>
<evidence type="ECO:0000256" key="5">
    <source>
        <dbReference type="ARBA" id="ARBA00023136"/>
    </source>
</evidence>
<feature type="region of interest" description="Disordered" evidence="8">
    <location>
        <begin position="175"/>
        <end position="206"/>
    </location>
</feature>
<keyword evidence="9" id="KW-0812">Transmembrane</keyword>
<sequence>MHRQVVLLALASFCLFFVRAAETPMATDMGPAAFLWPPDRVWAAAQDNTAPCGSSAGVTNRTEFPLTNGKVSLVLQDESYNINLAISYQNNPTENKDFTAIEDFPDLVPGHECYDVTNPPKNIASGSNATLQISYLSTFDTDKNETYYACADITYVELSAFKEFVFCRNITAPETTSTSTSTAASTATASTSTSTSSSSSSKGSGLSGGQIAGIVIGSLVGVALIAVGAFLLWSRHQRQILRDKIVAVRMSDWGSEPVKPTSGQS</sequence>
<evidence type="ECO:0000259" key="11">
    <source>
        <dbReference type="Pfam" id="PF20238"/>
    </source>
</evidence>
<evidence type="ECO:0000256" key="8">
    <source>
        <dbReference type="SAM" id="MobiDB-lite"/>
    </source>
</evidence>
<keyword evidence="4 10" id="KW-0732">Signal</keyword>
<organism evidence="12 13">
    <name type="scientific">Penicillium cosmopolitanum</name>
    <dbReference type="NCBI Taxonomy" id="1131564"/>
    <lineage>
        <taxon>Eukaryota</taxon>
        <taxon>Fungi</taxon>
        <taxon>Dikarya</taxon>
        <taxon>Ascomycota</taxon>
        <taxon>Pezizomycotina</taxon>
        <taxon>Eurotiomycetes</taxon>
        <taxon>Eurotiomycetidae</taxon>
        <taxon>Eurotiales</taxon>
        <taxon>Aspergillaceae</taxon>
        <taxon>Penicillium</taxon>
    </lineage>
</organism>
<gene>
    <name evidence="12" type="ORF">N7509_000990</name>
</gene>
<dbReference type="EMBL" id="JAPZBU010000003">
    <property type="protein sequence ID" value="KAJ5414363.1"/>
    <property type="molecule type" value="Genomic_DNA"/>
</dbReference>
<evidence type="ECO:0000256" key="3">
    <source>
        <dbReference type="ARBA" id="ARBA00022622"/>
    </source>
</evidence>
<evidence type="ECO:0000256" key="4">
    <source>
        <dbReference type="ARBA" id="ARBA00022729"/>
    </source>
</evidence>
<feature type="compositionally biased region" description="Low complexity" evidence="8">
    <location>
        <begin position="175"/>
        <end position="201"/>
    </location>
</feature>
<comment type="caution">
    <text evidence="12">The sequence shown here is derived from an EMBL/GenBank/DDBJ whole genome shotgun (WGS) entry which is preliminary data.</text>
</comment>
<reference evidence="12" key="1">
    <citation type="submission" date="2022-12" db="EMBL/GenBank/DDBJ databases">
        <authorList>
            <person name="Petersen C."/>
        </authorList>
    </citation>
    <scope>NUCLEOTIDE SEQUENCE</scope>
    <source>
        <strain evidence="12">IBT 29677</strain>
    </source>
</reference>
<evidence type="ECO:0000256" key="1">
    <source>
        <dbReference type="ARBA" id="ARBA00004609"/>
    </source>
</evidence>
<reference evidence="12" key="2">
    <citation type="journal article" date="2023" name="IMA Fungus">
        <title>Comparative genomic study of the Penicillium genus elucidates a diverse pangenome and 15 lateral gene transfer events.</title>
        <authorList>
            <person name="Petersen C."/>
            <person name="Sorensen T."/>
            <person name="Nielsen M.R."/>
            <person name="Sondergaard T.E."/>
            <person name="Sorensen J.L."/>
            <person name="Fitzpatrick D.A."/>
            <person name="Frisvad J.C."/>
            <person name="Nielsen K.L."/>
        </authorList>
    </citation>
    <scope>NUCLEOTIDE SEQUENCE</scope>
    <source>
        <strain evidence="12">IBT 29677</strain>
    </source>
</reference>
<protein>
    <recommendedName>
        <fullName evidence="11">Copper acquisition factor BIM1-like domain-containing protein</fullName>
    </recommendedName>
</protein>
<dbReference type="OrthoDB" id="2587363at2759"/>
<feature type="domain" description="Copper acquisition factor BIM1-like" evidence="11">
    <location>
        <begin position="29"/>
        <end position="171"/>
    </location>
</feature>
<dbReference type="CDD" id="cd21176">
    <property type="entry name" value="LPMO_auxiliary-like"/>
    <property type="match status" value="1"/>
</dbReference>
<feature type="chain" id="PRO_5040792781" description="Copper acquisition factor BIM1-like domain-containing protein" evidence="10">
    <location>
        <begin position="21"/>
        <end position="265"/>
    </location>
</feature>
<dbReference type="Proteomes" id="UP001147747">
    <property type="component" value="Unassembled WGS sequence"/>
</dbReference>
<evidence type="ECO:0000256" key="10">
    <source>
        <dbReference type="SAM" id="SignalP"/>
    </source>
</evidence>
<accession>A0A9X0BER4</accession>
<dbReference type="Pfam" id="PF20238">
    <property type="entry name" value="BIM1-like_dom"/>
    <property type="match status" value="1"/>
</dbReference>
<keyword evidence="7" id="KW-0449">Lipoprotein</keyword>
<proteinExistence type="predicted"/>
<evidence type="ECO:0000256" key="7">
    <source>
        <dbReference type="ARBA" id="ARBA00023288"/>
    </source>
</evidence>
<evidence type="ECO:0000256" key="2">
    <source>
        <dbReference type="ARBA" id="ARBA00022475"/>
    </source>
</evidence>
<keyword evidence="6" id="KW-0325">Glycoprotein</keyword>
<dbReference type="GeneID" id="81364607"/>
<feature type="signal peptide" evidence="10">
    <location>
        <begin position="1"/>
        <end position="20"/>
    </location>
</feature>
<dbReference type="PANTHER" id="PTHR34992:SF5">
    <property type="entry name" value="ANCHORED PROTEIN, PUTATIVE (AFU_ORTHOLOGUE AFUA_6G02800)-RELATED"/>
    <property type="match status" value="1"/>
</dbReference>
<name>A0A9X0BER4_9EURO</name>
<evidence type="ECO:0000256" key="6">
    <source>
        <dbReference type="ARBA" id="ARBA00023180"/>
    </source>
</evidence>
<keyword evidence="9" id="KW-1133">Transmembrane helix</keyword>
<keyword evidence="2" id="KW-1003">Cell membrane</keyword>
<evidence type="ECO:0000313" key="13">
    <source>
        <dbReference type="Proteomes" id="UP001147747"/>
    </source>
</evidence>
<evidence type="ECO:0000256" key="9">
    <source>
        <dbReference type="SAM" id="Phobius"/>
    </source>
</evidence>
<dbReference type="GO" id="GO:0098552">
    <property type="term" value="C:side of membrane"/>
    <property type="evidence" value="ECO:0007669"/>
    <property type="project" value="UniProtKB-KW"/>
</dbReference>
<dbReference type="InterPro" id="IPR046530">
    <property type="entry name" value="BIM1-like_dom"/>
</dbReference>
<feature type="transmembrane region" description="Helical" evidence="9">
    <location>
        <begin position="211"/>
        <end position="233"/>
    </location>
</feature>
<dbReference type="GO" id="GO:0005886">
    <property type="term" value="C:plasma membrane"/>
    <property type="evidence" value="ECO:0007669"/>
    <property type="project" value="UniProtKB-SubCell"/>
</dbReference>
<keyword evidence="13" id="KW-1185">Reference proteome</keyword>
<comment type="subcellular location">
    <subcellularLocation>
        <location evidence="1">Cell membrane</location>
        <topology evidence="1">Lipid-anchor</topology>
        <topology evidence="1">GPI-anchor</topology>
    </subcellularLocation>
</comment>
<dbReference type="AlphaFoldDB" id="A0A9X0BER4"/>
<dbReference type="CDD" id="cd12087">
    <property type="entry name" value="TM_EGFR-like"/>
    <property type="match status" value="1"/>
</dbReference>
<keyword evidence="5 9" id="KW-0472">Membrane</keyword>
<evidence type="ECO:0000313" key="12">
    <source>
        <dbReference type="EMBL" id="KAJ5414363.1"/>
    </source>
</evidence>